<feature type="compositionally biased region" description="Acidic residues" evidence="7">
    <location>
        <begin position="1247"/>
        <end position="1267"/>
    </location>
</feature>
<feature type="domain" description="DH" evidence="9">
    <location>
        <begin position="1496"/>
        <end position="1633"/>
    </location>
</feature>
<name>A0A4S4MZA1_9APHY</name>
<dbReference type="PROSITE" id="PS51082">
    <property type="entry name" value="WH2"/>
    <property type="match status" value="1"/>
</dbReference>
<comment type="caution">
    <text evidence="13">The sequence shown here is derived from an EMBL/GenBank/DDBJ whole genome shotgun (WGS) entry which is preliminary data.</text>
</comment>
<feature type="region of interest" description="Disordered" evidence="7">
    <location>
        <begin position="407"/>
        <end position="720"/>
    </location>
</feature>
<feature type="compositionally biased region" description="Pro residues" evidence="7">
    <location>
        <begin position="648"/>
        <end position="679"/>
    </location>
</feature>
<dbReference type="CDD" id="cd00160">
    <property type="entry name" value="RhoGEF"/>
    <property type="match status" value="1"/>
</dbReference>
<organism evidence="13 14">
    <name type="scientific">Antrodiella citrinella</name>
    <dbReference type="NCBI Taxonomy" id="2447956"/>
    <lineage>
        <taxon>Eukaryota</taxon>
        <taxon>Fungi</taxon>
        <taxon>Dikarya</taxon>
        <taxon>Basidiomycota</taxon>
        <taxon>Agaricomycotina</taxon>
        <taxon>Agaricomycetes</taxon>
        <taxon>Polyporales</taxon>
        <taxon>Steccherinaceae</taxon>
        <taxon>Antrodiella</taxon>
    </lineage>
</organism>
<feature type="domain" description="EF-hand" evidence="11">
    <location>
        <begin position="185"/>
        <end position="220"/>
    </location>
</feature>
<feature type="compositionally biased region" description="Pro residues" evidence="7">
    <location>
        <begin position="868"/>
        <end position="879"/>
    </location>
</feature>
<feature type="compositionally biased region" description="Low complexity" evidence="7">
    <location>
        <begin position="936"/>
        <end position="959"/>
    </location>
</feature>
<evidence type="ECO:0000256" key="2">
    <source>
        <dbReference type="ARBA" id="ARBA00015110"/>
    </source>
</evidence>
<dbReference type="InterPro" id="IPR003124">
    <property type="entry name" value="WH2_dom"/>
</dbReference>
<evidence type="ECO:0000259" key="12">
    <source>
        <dbReference type="PROSITE" id="PS51082"/>
    </source>
</evidence>
<feature type="compositionally biased region" description="Polar residues" evidence="7">
    <location>
        <begin position="997"/>
        <end position="1006"/>
    </location>
</feature>
<feature type="compositionally biased region" description="Basic and acidic residues" evidence="7">
    <location>
        <begin position="407"/>
        <end position="512"/>
    </location>
</feature>
<dbReference type="Gene3D" id="2.30.30.40">
    <property type="entry name" value="SH3 Domains"/>
    <property type="match status" value="2"/>
</dbReference>
<feature type="compositionally biased region" description="Low complexity" evidence="7">
    <location>
        <begin position="814"/>
        <end position="823"/>
    </location>
</feature>
<dbReference type="CDD" id="cd00174">
    <property type="entry name" value="SH3"/>
    <property type="match status" value="2"/>
</dbReference>
<comment type="subcellular location">
    <subcellularLocation>
        <location evidence="1">Cytoplasm</location>
    </subcellularLocation>
</comment>
<dbReference type="SUPFAM" id="SSF47473">
    <property type="entry name" value="EF-hand"/>
    <property type="match status" value="1"/>
</dbReference>
<feature type="region of interest" description="Disordered" evidence="7">
    <location>
        <begin position="752"/>
        <end position="1105"/>
    </location>
</feature>
<dbReference type="SUPFAM" id="SSF50044">
    <property type="entry name" value="SH3-domain"/>
    <property type="match status" value="2"/>
</dbReference>
<feature type="compositionally biased region" description="Low complexity" evidence="7">
    <location>
        <begin position="58"/>
        <end position="67"/>
    </location>
</feature>
<evidence type="ECO:0000256" key="7">
    <source>
        <dbReference type="SAM" id="MobiDB-lite"/>
    </source>
</evidence>
<dbReference type="GO" id="GO:0035025">
    <property type="term" value="P:positive regulation of Rho protein signal transduction"/>
    <property type="evidence" value="ECO:0007669"/>
    <property type="project" value="TreeGrafter"/>
</dbReference>
<accession>A0A4S4MZA1</accession>
<dbReference type="Gene3D" id="1.20.900.10">
    <property type="entry name" value="Dbl homology (DH) domain"/>
    <property type="match status" value="1"/>
</dbReference>
<dbReference type="InterPro" id="IPR001452">
    <property type="entry name" value="SH3_domain"/>
</dbReference>
<sequence length="1652" mass="180487">MGLQSQPTGFQPQPTGFQGGNFQQQRPPPVPQIPQQFQQNATGSYLGNPSPQVNRSFLSPSPAPLSAQATGFGGGAGGMRPLLPQQTGFIDPRLQMMASTFLPANPSLPYNSAGAPQLQQQPSVSLQQSFMQHNQNQRGSATPKIPWALSKAEKKNYDQIFRAWDRGEGFISGQTALDVFGQSGLDKNDLAKIWSLADADNRGKLNLAEFHVAMGLIYRCLNGNQLPDELPEELIPPSHRDLDTSVNFLKDILKHDTTSRARSPGYDAGPVSKLKERSFNSSSAPGAGGRQDATVYKYTDDSSPPGGFYQPRSRHVDRSAIRTASESNSPSADLDDMKRQLENTAKMLDRSASESASRTAEDEALEREMSDLKYRIKRVQEDLEYVSRGPRSTTKDEDRRRLERELLNLMHERVPELERKIADREVRKKREEREWDKERDRRNDRFGKFNDRDSYNSRYDRDDRDDYKSSYDRDRDERDRDRDRDYREKDRSEFDRDRPYSRGGGRERDYDRPSSPPVARTPPPPPPSAPPANSVARPPPPAPASSASPAANLKNMSPEQRKAFIQAEAQRRMQERMAALGVTTPGPSTKLDTSVEDRLAKEKKEAEEKAQAAERNAEERERLRRERLEGEKALKEGSPTTPTSSTPPSAPTPAAPPPAPKVVPPAPKSRAPAPPPPRKAPAVKPPVVARSPAAPPVPVAPPVVAAPPPPRVPPAVPEVDPEEEIFRAREAAVRRAREERMERLRQLEIEEAEAAKRLDEEIQARRQQATVSRTPVPPPAPVASAPPPAPPVVSPPVEAAPPPPPPPPPPVAPPAAATSSPAADKAKTNPFSRMMAEGSTPAAASPSSANGSTNPFFKGQPPAAATPIVPPPTKSPAPPAVKTAYHTAPADSEDDWDDIKEAEDDDDSEDELDSSRDTRNRLAQQLFGNIIPPSRPQSAAPGNAPGPSAPQTPSASTFSPPAPPPPPPSAPPAMMAPPAPAPAPGPPAGGAPAPPQTMSALLSSIQAGARLKKAQTNDRSGSALSGKVLGDTAPPPHINTAVSADPLSPPQSLSSLPLPPLVTGGDSSKSSNRDSVDWYAGLAADGGNSHEHMPSMAEEDEEPAAAPVPHIQVEDTADPLDDVDKSIQYRVRSLYAYEGQRPEDLSFGENVMIVASPSKSGGDWWHGTIVRDEKSGFFPNTYVEKVQSIEAKALYDYTGSNPDELPFQEGDSITIVDRTDADWWKAEKEGMVFIVPAAYLEVVEDAEDDDDYDTADESLDSEEEEEQEHMSEEQRKAEREVRAIERQRVLEAAGLVIKSNTGSQRRKPPARPIRARSFRRRAPPAIPKTASPEVIVKQLPSVPVDPEPEPEADQLFRVDDAFERYETYKKSNANMNRLSTVSLETSDTSSSLGGSPQVSMPQSPALSTSGQSASASGTESESLTHSLFHFFGRSRTPGDEARTRPVISAPILTKDPSSNNNNGTAPQDELDPGFGSSWASLVDKSALEEIPTVERKRQEAIFEFIATEAAYVRDLQLIVEVFYRNLLPILDEKAITVIFANVEDILLTNTTFLSSLEERQRDCRLYIDRIGDLLKSNMAHLSVYMDYCVNQANAAKVLQSLRESRPDLFAKLQQLRDDPSVRNLDLTSYLLVPSAFDVLKPSLLPTNMSSHD</sequence>
<dbReference type="GO" id="GO:0005509">
    <property type="term" value="F:calcium ion binding"/>
    <property type="evidence" value="ECO:0007669"/>
    <property type="project" value="InterPro"/>
</dbReference>
<dbReference type="InterPro" id="IPR002048">
    <property type="entry name" value="EF_hand_dom"/>
</dbReference>
<dbReference type="InterPro" id="IPR035899">
    <property type="entry name" value="DBL_dom_sf"/>
</dbReference>
<evidence type="ECO:0000259" key="9">
    <source>
        <dbReference type="PROSITE" id="PS50010"/>
    </source>
</evidence>
<dbReference type="PROSITE" id="PS50002">
    <property type="entry name" value="SH3"/>
    <property type="match status" value="1"/>
</dbReference>
<dbReference type="Pfam" id="PF00018">
    <property type="entry name" value="SH3_1"/>
    <property type="match status" value="2"/>
</dbReference>
<feature type="compositionally biased region" description="Polar residues" evidence="7">
    <location>
        <begin position="1455"/>
        <end position="1465"/>
    </location>
</feature>
<feature type="compositionally biased region" description="Polar residues" evidence="7">
    <location>
        <begin position="40"/>
        <end position="57"/>
    </location>
</feature>
<evidence type="ECO:0000259" key="11">
    <source>
        <dbReference type="PROSITE" id="PS50222"/>
    </source>
</evidence>
<dbReference type="GO" id="GO:0005085">
    <property type="term" value="F:guanyl-nucleotide exchange factor activity"/>
    <property type="evidence" value="ECO:0007669"/>
    <property type="project" value="InterPro"/>
</dbReference>
<feature type="compositionally biased region" description="Basic and acidic residues" evidence="7">
    <location>
        <begin position="1268"/>
        <end position="1279"/>
    </location>
</feature>
<dbReference type="InterPro" id="IPR000219">
    <property type="entry name" value="DH_dom"/>
</dbReference>
<dbReference type="EMBL" id="SGPM01000035">
    <property type="protein sequence ID" value="THH31859.1"/>
    <property type="molecule type" value="Genomic_DNA"/>
</dbReference>
<feature type="domain" description="SH3" evidence="8">
    <location>
        <begin position="1186"/>
        <end position="1245"/>
    </location>
</feature>
<feature type="domain" description="EH" evidence="10">
    <location>
        <begin position="153"/>
        <end position="241"/>
    </location>
</feature>
<feature type="compositionally biased region" description="Pro residues" evidence="7">
    <location>
        <begin position="514"/>
        <end position="530"/>
    </location>
</feature>
<evidence type="ECO:0000313" key="13">
    <source>
        <dbReference type="EMBL" id="THH31859.1"/>
    </source>
</evidence>
<evidence type="ECO:0000256" key="4">
    <source>
        <dbReference type="ARBA" id="ARBA00022443"/>
    </source>
</evidence>
<feature type="compositionally biased region" description="Pro residues" evidence="7">
    <location>
        <begin position="960"/>
        <end position="995"/>
    </location>
</feature>
<evidence type="ECO:0000256" key="6">
    <source>
        <dbReference type="PROSITE-ProRule" id="PRU00192"/>
    </source>
</evidence>
<dbReference type="PANTHER" id="PTHR46006">
    <property type="entry name" value="RHO GUANINE NUCLEOTIDE EXCHANGE FACTOR AT 64C, ISOFORM A"/>
    <property type="match status" value="1"/>
</dbReference>
<feature type="region of interest" description="Disordered" evidence="7">
    <location>
        <begin position="1382"/>
        <end position="1419"/>
    </location>
</feature>
<dbReference type="GO" id="GO:0003779">
    <property type="term" value="F:actin binding"/>
    <property type="evidence" value="ECO:0007669"/>
    <property type="project" value="InterPro"/>
</dbReference>
<evidence type="ECO:0000259" key="8">
    <source>
        <dbReference type="PROSITE" id="PS50002"/>
    </source>
</evidence>
<feature type="region of interest" description="Disordered" evidence="7">
    <location>
        <begin position="381"/>
        <end position="400"/>
    </location>
</feature>
<feature type="region of interest" description="Disordered" evidence="7">
    <location>
        <begin position="1297"/>
        <end position="1325"/>
    </location>
</feature>
<feature type="compositionally biased region" description="Basic residues" evidence="7">
    <location>
        <begin position="1304"/>
        <end position="1322"/>
    </location>
</feature>
<proteinExistence type="predicted"/>
<dbReference type="PROSITE" id="PS50010">
    <property type="entry name" value="DH_2"/>
    <property type="match status" value="1"/>
</dbReference>
<dbReference type="SMART" id="SM00325">
    <property type="entry name" value="RhoGEF"/>
    <property type="match status" value="1"/>
</dbReference>
<keyword evidence="14" id="KW-1185">Reference proteome</keyword>
<evidence type="ECO:0000259" key="10">
    <source>
        <dbReference type="PROSITE" id="PS50031"/>
    </source>
</evidence>
<dbReference type="InterPro" id="IPR000261">
    <property type="entry name" value="EH_dom"/>
</dbReference>
<feature type="region of interest" description="Disordered" evidence="7">
    <location>
        <begin position="1434"/>
        <end position="1469"/>
    </location>
</feature>
<dbReference type="CDD" id="cd00052">
    <property type="entry name" value="EH"/>
    <property type="match status" value="1"/>
</dbReference>
<dbReference type="InterPro" id="IPR036028">
    <property type="entry name" value="SH3-like_dom_sf"/>
</dbReference>
<feature type="region of interest" description="Disordered" evidence="7">
    <location>
        <begin position="1247"/>
        <end position="1279"/>
    </location>
</feature>
<dbReference type="SUPFAM" id="SSF48065">
    <property type="entry name" value="DBL homology domain (DH-domain)"/>
    <property type="match status" value="1"/>
</dbReference>
<dbReference type="PRINTS" id="PR00499">
    <property type="entry name" value="P67PHOX"/>
</dbReference>
<dbReference type="Pfam" id="PF02205">
    <property type="entry name" value="WH2"/>
    <property type="match status" value="1"/>
</dbReference>
<dbReference type="InterPro" id="IPR051480">
    <property type="entry name" value="Endocytic_GEF_Adapter"/>
</dbReference>
<feature type="compositionally biased region" description="Basic and acidic residues" evidence="7">
    <location>
        <begin position="752"/>
        <end position="764"/>
    </location>
</feature>
<gene>
    <name evidence="13" type="ORF">EUX98_g2302</name>
</gene>
<feature type="region of interest" description="Disordered" evidence="7">
    <location>
        <begin position="259"/>
        <end position="335"/>
    </location>
</feature>
<dbReference type="Gene3D" id="1.10.238.10">
    <property type="entry name" value="EF-hand"/>
    <property type="match status" value="1"/>
</dbReference>
<feature type="domain" description="WH2" evidence="12">
    <location>
        <begin position="997"/>
        <end position="1014"/>
    </location>
</feature>
<dbReference type="PROSITE" id="PS50031">
    <property type="entry name" value="EH"/>
    <property type="match status" value="1"/>
</dbReference>
<protein>
    <recommendedName>
        <fullName evidence="2">Actin cytoskeleton-regulatory complex protein PAN1</fullName>
    </recommendedName>
    <alternativeName>
        <fullName evidence="3">Actin cytoskeleton-regulatory complex protein pan1</fullName>
    </alternativeName>
</protein>
<evidence type="ECO:0000256" key="1">
    <source>
        <dbReference type="ARBA" id="ARBA00004496"/>
    </source>
</evidence>
<feature type="compositionally biased region" description="Pro residues" evidence="7">
    <location>
        <begin position="693"/>
        <end position="716"/>
    </location>
</feature>
<feature type="region of interest" description="Disordered" evidence="7">
    <location>
        <begin position="1"/>
        <end position="86"/>
    </location>
</feature>
<dbReference type="OrthoDB" id="1716625at2759"/>
<feature type="compositionally biased region" description="Acidic residues" evidence="7">
    <location>
        <begin position="891"/>
        <end position="912"/>
    </location>
</feature>
<dbReference type="Proteomes" id="UP000308730">
    <property type="component" value="Unassembled WGS sequence"/>
</dbReference>
<keyword evidence="5" id="KW-0963">Cytoplasm</keyword>
<evidence type="ECO:0000313" key="14">
    <source>
        <dbReference type="Proteomes" id="UP000308730"/>
    </source>
</evidence>
<reference evidence="13 14" key="1">
    <citation type="submission" date="2019-02" db="EMBL/GenBank/DDBJ databases">
        <title>Genome sequencing of the rare red list fungi Antrodiella citrinella (Flaviporus citrinellus).</title>
        <authorList>
            <person name="Buettner E."/>
            <person name="Kellner H."/>
        </authorList>
    </citation>
    <scope>NUCLEOTIDE SEQUENCE [LARGE SCALE GENOMIC DNA]</scope>
    <source>
        <strain evidence="13 14">DSM 108506</strain>
    </source>
</reference>
<feature type="compositionally biased region" description="Low complexity" evidence="7">
    <location>
        <begin position="838"/>
        <end position="854"/>
    </location>
</feature>
<feature type="compositionally biased region" description="Polar residues" evidence="7">
    <location>
        <begin position="1382"/>
        <end position="1406"/>
    </location>
</feature>
<dbReference type="Pfam" id="PF00621">
    <property type="entry name" value="RhoGEF"/>
    <property type="match status" value="1"/>
</dbReference>
<dbReference type="SMART" id="SM00027">
    <property type="entry name" value="EH"/>
    <property type="match status" value="1"/>
</dbReference>
<dbReference type="Pfam" id="PF12763">
    <property type="entry name" value="EH"/>
    <property type="match status" value="1"/>
</dbReference>
<dbReference type="GO" id="GO:0005737">
    <property type="term" value="C:cytoplasm"/>
    <property type="evidence" value="ECO:0007669"/>
    <property type="project" value="UniProtKB-SubCell"/>
</dbReference>
<keyword evidence="4 6" id="KW-0728">SH3 domain</keyword>
<evidence type="ECO:0000256" key="3">
    <source>
        <dbReference type="ARBA" id="ARBA00020728"/>
    </source>
</evidence>
<feature type="compositionally biased region" description="Basic and acidic residues" evidence="7">
    <location>
        <begin position="593"/>
        <end position="635"/>
    </location>
</feature>
<dbReference type="SMART" id="SM00326">
    <property type="entry name" value="SH3"/>
    <property type="match status" value="2"/>
</dbReference>
<feature type="compositionally biased region" description="Low complexity" evidence="7">
    <location>
        <begin position="680"/>
        <end position="692"/>
    </location>
</feature>
<feature type="compositionally biased region" description="Low complexity" evidence="7">
    <location>
        <begin position="1407"/>
        <end position="1419"/>
    </location>
</feature>
<dbReference type="PROSITE" id="PS50222">
    <property type="entry name" value="EF_HAND_2"/>
    <property type="match status" value="1"/>
</dbReference>
<dbReference type="InterPro" id="IPR011992">
    <property type="entry name" value="EF-hand-dom_pair"/>
</dbReference>
<feature type="region of interest" description="Disordered" evidence="7">
    <location>
        <begin position="347"/>
        <end position="368"/>
    </location>
</feature>
<feature type="compositionally biased region" description="Polar residues" evidence="7">
    <location>
        <begin position="322"/>
        <end position="331"/>
    </location>
</feature>
<dbReference type="PANTHER" id="PTHR46006:SF6">
    <property type="entry name" value="INTERSECTIN-2 ISOFORM X1"/>
    <property type="match status" value="1"/>
</dbReference>
<feature type="compositionally biased region" description="Pro residues" evidence="7">
    <location>
        <begin position="775"/>
        <end position="813"/>
    </location>
</feature>
<feature type="compositionally biased region" description="Low complexity" evidence="7">
    <location>
        <begin position="1"/>
        <end position="25"/>
    </location>
</feature>
<evidence type="ECO:0000256" key="5">
    <source>
        <dbReference type="ARBA" id="ARBA00022490"/>
    </source>
</evidence>